<dbReference type="GO" id="GO:0004536">
    <property type="term" value="F:DNA nuclease activity"/>
    <property type="evidence" value="ECO:0007669"/>
    <property type="project" value="InterPro"/>
</dbReference>
<keyword evidence="2" id="KW-0378">Hydrolase</keyword>
<feature type="binding site" evidence="3">
    <location>
        <position position="214"/>
    </location>
    <ligand>
        <name>a divalent metal cation</name>
        <dbReference type="ChEBI" id="CHEBI:60240"/>
        <label>1</label>
    </ligand>
</feature>
<dbReference type="SUPFAM" id="SSF51556">
    <property type="entry name" value="Metallo-dependent hydrolases"/>
    <property type="match status" value="1"/>
</dbReference>
<name>A0A1F5ZA59_9BACT</name>
<accession>A0A1F5ZA59</accession>
<evidence type="ECO:0000256" key="2">
    <source>
        <dbReference type="ARBA" id="ARBA00022801"/>
    </source>
</evidence>
<dbReference type="GO" id="GO:0016788">
    <property type="term" value="F:hydrolase activity, acting on ester bonds"/>
    <property type="evidence" value="ECO:0007669"/>
    <property type="project" value="InterPro"/>
</dbReference>
<comment type="caution">
    <text evidence="4">The sequence shown here is derived from an EMBL/GenBank/DDBJ whole genome shotgun (WGS) entry which is preliminary data.</text>
</comment>
<dbReference type="GO" id="GO:0046872">
    <property type="term" value="F:metal ion binding"/>
    <property type="evidence" value="ECO:0007669"/>
    <property type="project" value="UniProtKB-KW"/>
</dbReference>
<dbReference type="PANTHER" id="PTHR46124">
    <property type="entry name" value="D-AMINOACYL-TRNA DEACYLASE"/>
    <property type="match status" value="1"/>
</dbReference>
<feature type="binding site" evidence="3">
    <location>
        <position position="10"/>
    </location>
    <ligand>
        <name>a divalent metal cation</name>
        <dbReference type="ChEBI" id="CHEBI:60240"/>
        <label>1</label>
    </ligand>
</feature>
<dbReference type="EMBL" id="MFJC01000031">
    <property type="protein sequence ID" value="OGG09002.1"/>
    <property type="molecule type" value="Genomic_DNA"/>
</dbReference>
<dbReference type="Proteomes" id="UP000176854">
    <property type="component" value="Unassembled WGS sequence"/>
</dbReference>
<evidence type="ECO:0000256" key="3">
    <source>
        <dbReference type="PIRSR" id="PIRSR005902-1"/>
    </source>
</evidence>
<feature type="binding site" evidence="3">
    <location>
        <position position="166"/>
    </location>
    <ligand>
        <name>a divalent metal cation</name>
        <dbReference type="ChEBI" id="CHEBI:60240"/>
        <label>2</label>
    </ligand>
</feature>
<reference evidence="4 5" key="1">
    <citation type="journal article" date="2016" name="Nat. Commun.">
        <title>Thousands of microbial genomes shed light on interconnected biogeochemical processes in an aquifer system.</title>
        <authorList>
            <person name="Anantharaman K."/>
            <person name="Brown C.T."/>
            <person name="Hug L.A."/>
            <person name="Sharon I."/>
            <person name="Castelle C.J."/>
            <person name="Probst A.J."/>
            <person name="Thomas B.C."/>
            <person name="Singh A."/>
            <person name="Wilkins M.J."/>
            <person name="Karaoz U."/>
            <person name="Brodie E.L."/>
            <person name="Williams K.H."/>
            <person name="Hubbard S.S."/>
            <person name="Banfield J.F."/>
        </authorList>
    </citation>
    <scope>NUCLEOTIDE SEQUENCE [LARGE SCALE GENOMIC DNA]</scope>
</reference>
<evidence type="ECO:0008006" key="6">
    <source>
        <dbReference type="Google" id="ProtNLM"/>
    </source>
</evidence>
<evidence type="ECO:0000313" key="4">
    <source>
        <dbReference type="EMBL" id="OGG09002.1"/>
    </source>
</evidence>
<feature type="binding site" evidence="3">
    <location>
        <position position="101"/>
    </location>
    <ligand>
        <name>a divalent metal cation</name>
        <dbReference type="ChEBI" id="CHEBI:60240"/>
        <label>1</label>
    </ligand>
</feature>
<dbReference type="GO" id="GO:0005829">
    <property type="term" value="C:cytosol"/>
    <property type="evidence" value="ECO:0007669"/>
    <property type="project" value="TreeGrafter"/>
</dbReference>
<dbReference type="InterPro" id="IPR015991">
    <property type="entry name" value="TatD/YcfH-like"/>
</dbReference>
<dbReference type="NCBIfam" id="TIGR00010">
    <property type="entry name" value="YchF/TatD family DNA exonuclease"/>
    <property type="match status" value="1"/>
</dbReference>
<dbReference type="Gene3D" id="3.20.20.140">
    <property type="entry name" value="Metal-dependent hydrolases"/>
    <property type="match status" value="1"/>
</dbReference>
<dbReference type="PANTHER" id="PTHR46124:SF2">
    <property type="entry name" value="D-AMINOACYL-TRNA DEACYLASE"/>
    <property type="match status" value="1"/>
</dbReference>
<feature type="binding site" evidence="3">
    <location>
        <position position="142"/>
    </location>
    <ligand>
        <name>a divalent metal cation</name>
        <dbReference type="ChEBI" id="CHEBI:60240"/>
        <label>2</label>
    </ligand>
</feature>
<dbReference type="InterPro" id="IPR018228">
    <property type="entry name" value="DNase_TatD-rel_CS"/>
</dbReference>
<protein>
    <recommendedName>
        <fullName evidence="6">Hydrolase TatD</fullName>
    </recommendedName>
</protein>
<dbReference type="FunFam" id="3.20.20.140:FF:000005">
    <property type="entry name" value="TatD family hydrolase"/>
    <property type="match status" value="1"/>
</dbReference>
<feature type="binding site" evidence="3">
    <location>
        <position position="8"/>
    </location>
    <ligand>
        <name>a divalent metal cation</name>
        <dbReference type="ChEBI" id="CHEBI:60240"/>
        <label>1</label>
    </ligand>
</feature>
<dbReference type="STRING" id="1798373.A2154_00220"/>
<proteinExistence type="predicted"/>
<dbReference type="PROSITE" id="PS01090">
    <property type="entry name" value="TATD_2"/>
    <property type="match status" value="1"/>
</dbReference>
<evidence type="ECO:0000256" key="1">
    <source>
        <dbReference type="ARBA" id="ARBA00022723"/>
    </source>
</evidence>
<dbReference type="PIRSF" id="PIRSF005902">
    <property type="entry name" value="DNase_TatD"/>
    <property type="match status" value="1"/>
</dbReference>
<dbReference type="AlphaFoldDB" id="A0A1F5ZA59"/>
<dbReference type="InterPro" id="IPR032466">
    <property type="entry name" value="Metal_Hydrolase"/>
</dbReference>
<keyword evidence="1 3" id="KW-0479">Metal-binding</keyword>
<sequence>MNKLFDTHCHLNLPQFNHDRRNVITNAKKAGVKAFIVPGVDVPTSQTAIDLARLYPLSIYASVGLHPYEAQSAADVTDLERLIEPSSGDTSELYRIIAVGECGLDYHIYKGEAALGKKYHQQKLLESQLQLAIKYSLPVIIHCREAFDDLFAVLDSLPHLPSGVLHCFSGGLQDIRSAQKRGLFVGFDGNITYSTHLKRIITQVPLDMILLETDSPNLTPVPHRGKRNEPKFLQLIAKALAELLNVSLQKVCVITSANANRLFSIS</sequence>
<dbReference type="InterPro" id="IPR001130">
    <property type="entry name" value="TatD-like"/>
</dbReference>
<dbReference type="Pfam" id="PF01026">
    <property type="entry name" value="TatD_DNase"/>
    <property type="match status" value="1"/>
</dbReference>
<dbReference type="PROSITE" id="PS01137">
    <property type="entry name" value="TATD_1"/>
    <property type="match status" value="1"/>
</dbReference>
<evidence type="ECO:0000313" key="5">
    <source>
        <dbReference type="Proteomes" id="UP000176854"/>
    </source>
</evidence>
<dbReference type="CDD" id="cd01310">
    <property type="entry name" value="TatD_DNAse"/>
    <property type="match status" value="1"/>
</dbReference>
<gene>
    <name evidence="4" type="ORF">A2154_00220</name>
</gene>
<organism evidence="4 5">
    <name type="scientific">Candidatus Gottesmanbacteria bacterium RBG_16_43_7</name>
    <dbReference type="NCBI Taxonomy" id="1798373"/>
    <lineage>
        <taxon>Bacteria</taxon>
        <taxon>Candidatus Gottesmaniibacteriota</taxon>
    </lineage>
</organism>